<evidence type="ECO:0000313" key="2">
    <source>
        <dbReference type="EMBL" id="CAK9019967.1"/>
    </source>
</evidence>
<accession>A0ABP0K060</accession>
<name>A0ABP0K060_9DINO</name>
<dbReference type="PANTHER" id="PTHR22946:SF0">
    <property type="entry name" value="DIENELACTONE HYDROLASE DOMAIN-CONTAINING PROTEIN"/>
    <property type="match status" value="1"/>
</dbReference>
<feature type="domain" description="Dienelactone hydrolase" evidence="1">
    <location>
        <begin position="106"/>
        <end position="320"/>
    </location>
</feature>
<dbReference type="SUPFAM" id="SSF53474">
    <property type="entry name" value="alpha/beta-Hydrolases"/>
    <property type="match status" value="1"/>
</dbReference>
<dbReference type="Gene3D" id="3.40.50.1820">
    <property type="entry name" value="alpha/beta hydrolase"/>
    <property type="match status" value="1"/>
</dbReference>
<comment type="caution">
    <text evidence="2">The sequence shown here is derived from an EMBL/GenBank/DDBJ whole genome shotgun (WGS) entry which is preliminary data.</text>
</comment>
<dbReference type="Pfam" id="PF01738">
    <property type="entry name" value="DLH"/>
    <property type="match status" value="1"/>
</dbReference>
<evidence type="ECO:0000313" key="3">
    <source>
        <dbReference type="Proteomes" id="UP001642484"/>
    </source>
</evidence>
<dbReference type="InterPro" id="IPR029058">
    <property type="entry name" value="AB_hydrolase_fold"/>
</dbReference>
<reference evidence="2 3" key="1">
    <citation type="submission" date="2024-02" db="EMBL/GenBank/DDBJ databases">
        <authorList>
            <person name="Chen Y."/>
            <person name="Shah S."/>
            <person name="Dougan E. K."/>
            <person name="Thang M."/>
            <person name="Chan C."/>
        </authorList>
    </citation>
    <scope>NUCLEOTIDE SEQUENCE [LARGE SCALE GENOMIC DNA]</scope>
</reference>
<organism evidence="2 3">
    <name type="scientific">Durusdinium trenchii</name>
    <dbReference type="NCBI Taxonomy" id="1381693"/>
    <lineage>
        <taxon>Eukaryota</taxon>
        <taxon>Sar</taxon>
        <taxon>Alveolata</taxon>
        <taxon>Dinophyceae</taxon>
        <taxon>Suessiales</taxon>
        <taxon>Symbiodiniaceae</taxon>
        <taxon>Durusdinium</taxon>
    </lineage>
</organism>
<dbReference type="EMBL" id="CAXAMN010007002">
    <property type="protein sequence ID" value="CAK9019967.1"/>
    <property type="molecule type" value="Genomic_DNA"/>
</dbReference>
<dbReference type="InterPro" id="IPR002925">
    <property type="entry name" value="Dienelactn_hydro"/>
</dbReference>
<protein>
    <recommendedName>
        <fullName evidence="1">Dienelactone hydrolase domain-containing protein</fullName>
    </recommendedName>
</protein>
<sequence length="323" mass="34416">MLGRLGLRLAVAGITWTLLAPRSFVLRGSRAQTRRHTARMAEFGGGESGPRMAKDAAYAEAVQAAWQADPALKGAGPFSVEPLLYQDEAGRARLHGRVVRARSGSNGAGVVVIHTAVGPRDLYLHWRAEVLAAQGYTVLIADLLGDEHGDGWEPEWNSRARQPLDDRALSRKRMRASVEALAATPGVDHKRIAAMGYCFGGRTVLDLARLGSSAGIVAAVSFHGILDDGVIASEDMSSPDAPRVLICHGDADPFISAASRAACEAQLRGANARWDMLVLGGVRHGFTNPAQALNPNPSFGYCPRAAAVSWRAAEELLAEMLKP</sequence>
<evidence type="ECO:0000259" key="1">
    <source>
        <dbReference type="Pfam" id="PF01738"/>
    </source>
</evidence>
<dbReference type="Proteomes" id="UP001642484">
    <property type="component" value="Unassembled WGS sequence"/>
</dbReference>
<dbReference type="InterPro" id="IPR050261">
    <property type="entry name" value="FrsA_esterase"/>
</dbReference>
<keyword evidence="3" id="KW-1185">Reference proteome</keyword>
<dbReference type="PANTHER" id="PTHR22946">
    <property type="entry name" value="DIENELACTONE HYDROLASE DOMAIN-CONTAINING PROTEIN-RELATED"/>
    <property type="match status" value="1"/>
</dbReference>
<proteinExistence type="predicted"/>
<gene>
    <name evidence="2" type="ORF">CCMP2556_LOCUS13866</name>
</gene>